<dbReference type="OrthoDB" id="1122768at2"/>
<keyword evidence="1" id="KW-1133">Transmembrane helix</keyword>
<accession>A0A4Q0XIW6</accession>
<dbReference type="Proteomes" id="UP000289792">
    <property type="component" value="Unassembled WGS sequence"/>
</dbReference>
<feature type="transmembrane region" description="Helical" evidence="1">
    <location>
        <begin position="78"/>
        <end position="104"/>
    </location>
</feature>
<feature type="transmembrane region" description="Helical" evidence="1">
    <location>
        <begin position="48"/>
        <end position="66"/>
    </location>
</feature>
<gene>
    <name evidence="2" type="ORF">ESZ48_09015</name>
</gene>
<evidence type="ECO:0000313" key="3">
    <source>
        <dbReference type="Proteomes" id="UP000289792"/>
    </source>
</evidence>
<feature type="transmembrane region" description="Helical" evidence="1">
    <location>
        <begin position="14"/>
        <end position="36"/>
    </location>
</feature>
<evidence type="ECO:0000256" key="1">
    <source>
        <dbReference type="SAM" id="Phobius"/>
    </source>
</evidence>
<protein>
    <submittedName>
        <fullName evidence="2">DUF4199 domain-containing protein</fullName>
    </submittedName>
</protein>
<dbReference type="InterPro" id="IPR025250">
    <property type="entry name" value="DUF4199"/>
</dbReference>
<keyword evidence="1" id="KW-0812">Transmembrane</keyword>
<comment type="caution">
    <text evidence="2">The sequence shown here is derived from an EMBL/GenBank/DDBJ whole genome shotgun (WGS) entry which is preliminary data.</text>
</comment>
<name>A0A4Q0XIW6_9FLAO</name>
<keyword evidence="1" id="KW-0472">Membrane</keyword>
<feature type="transmembrane region" description="Helical" evidence="1">
    <location>
        <begin position="150"/>
        <end position="171"/>
    </location>
</feature>
<evidence type="ECO:0000313" key="2">
    <source>
        <dbReference type="EMBL" id="RXJ50118.1"/>
    </source>
</evidence>
<organism evidence="2 3">
    <name type="scientific">Gelidibacter gilvus</name>
    <dbReference type="NCBI Taxonomy" id="59602"/>
    <lineage>
        <taxon>Bacteria</taxon>
        <taxon>Pseudomonadati</taxon>
        <taxon>Bacteroidota</taxon>
        <taxon>Flavobacteriia</taxon>
        <taxon>Flavobacteriales</taxon>
        <taxon>Flavobacteriaceae</taxon>
        <taxon>Gelidibacter</taxon>
    </lineage>
</organism>
<sequence length="174" mass="19395">MDIMETQKLSPGKFAINYGVILGLVMVVISVFTYVTGLALEGAQWPTAIYYLIFPIAIFYAIYQYKKRNANLLSLSDALKVGVLIGVISAIVFVIYSLIFNYIIDPNFINEMIAVAKDKMIEDNPDMTQEMVDQGMKFVEMFANPGLMGAFWVAMSALFGLIYSLIGGLVMKKE</sequence>
<dbReference type="EMBL" id="SDDZ01000004">
    <property type="protein sequence ID" value="RXJ50118.1"/>
    <property type="molecule type" value="Genomic_DNA"/>
</dbReference>
<dbReference type="Pfam" id="PF13858">
    <property type="entry name" value="DUF4199"/>
    <property type="match status" value="1"/>
</dbReference>
<keyword evidence="3" id="KW-1185">Reference proteome</keyword>
<dbReference type="AlphaFoldDB" id="A0A4Q0XIW6"/>
<reference evidence="2 3" key="1">
    <citation type="submission" date="2019-01" db="EMBL/GenBank/DDBJ databases">
        <title>Genome sequence of the Antarctic species Gelidibacter gilvus ACAM 158(T).</title>
        <authorList>
            <person name="Bowman J.P."/>
        </authorList>
    </citation>
    <scope>NUCLEOTIDE SEQUENCE [LARGE SCALE GENOMIC DNA]</scope>
    <source>
        <strain evidence="2 3">IC158</strain>
    </source>
</reference>
<proteinExistence type="predicted"/>